<feature type="transmembrane region" description="Helical" evidence="9">
    <location>
        <begin position="187"/>
        <end position="208"/>
    </location>
</feature>
<evidence type="ECO:0000256" key="1">
    <source>
        <dbReference type="ARBA" id="ARBA00004651"/>
    </source>
</evidence>
<keyword evidence="7 9" id="KW-0472">Membrane</keyword>
<dbReference type="RefSeq" id="WP_245928293.1">
    <property type="nucleotide sequence ID" value="NZ_PQFZ01000010.1"/>
</dbReference>
<organism evidence="10 11">
    <name type="scientific">Bosea psychrotolerans</name>
    <dbReference type="NCBI Taxonomy" id="1871628"/>
    <lineage>
        <taxon>Bacteria</taxon>
        <taxon>Pseudomonadati</taxon>
        <taxon>Pseudomonadota</taxon>
        <taxon>Alphaproteobacteria</taxon>
        <taxon>Hyphomicrobiales</taxon>
        <taxon>Boseaceae</taxon>
        <taxon>Bosea</taxon>
    </lineage>
</organism>
<sequence length="287" mass="29858">MTLLLQALINGLMTGALIAVPAIGFSAIFAVLRYPNFAIASYATIGAFAAWWANAVAGLPIIPALAIAFAVTGVVGVVAEETSLKRLRDNGALIVAIASIALNLVLENIVRFIFGNDMKGYDLPLARDLRFGELRIGPQQLQSLALSVVIMAAMFLFLRYTRFGKAMRAVADNPDLARLKGIDPARIAIVTVFLGAGLSGVGGVLIGLDTSIDPLTGYRVLLSVFAAAVLGGLGSIPGAVVGALALGIAEELALIAVPATYRTAVGFVAILIMLTFRPRGILGERAA</sequence>
<keyword evidence="2" id="KW-0813">Transport</keyword>
<evidence type="ECO:0000256" key="7">
    <source>
        <dbReference type="ARBA" id="ARBA00023136"/>
    </source>
</evidence>
<dbReference type="CDD" id="cd06582">
    <property type="entry name" value="TM_PBP1_LivH_like"/>
    <property type="match status" value="1"/>
</dbReference>
<feature type="transmembrane region" description="Helical" evidence="9">
    <location>
        <begin position="220"/>
        <end position="245"/>
    </location>
</feature>
<reference evidence="10 11" key="1">
    <citation type="submission" date="2018-01" db="EMBL/GenBank/DDBJ databases">
        <title>Genomic Encyclopedia of Type Strains, Phase III (KMG-III): the genomes of soil and plant-associated and newly described type strains.</title>
        <authorList>
            <person name="Whitman W."/>
        </authorList>
    </citation>
    <scope>NUCLEOTIDE SEQUENCE [LARGE SCALE GENOMIC DNA]</scope>
    <source>
        <strain evidence="10 11">1131</strain>
    </source>
</reference>
<keyword evidence="11" id="KW-1185">Reference proteome</keyword>
<dbReference type="InterPro" id="IPR052157">
    <property type="entry name" value="BCAA_transport_permease"/>
</dbReference>
<keyword evidence="3" id="KW-1003">Cell membrane</keyword>
<gene>
    <name evidence="10" type="ORF">CYD53_11092</name>
</gene>
<feature type="transmembrane region" description="Helical" evidence="9">
    <location>
        <begin position="91"/>
        <end position="114"/>
    </location>
</feature>
<dbReference type="PANTHER" id="PTHR11795">
    <property type="entry name" value="BRANCHED-CHAIN AMINO ACID TRANSPORT SYSTEM PERMEASE PROTEIN LIVH"/>
    <property type="match status" value="1"/>
</dbReference>
<proteinExistence type="inferred from homology"/>
<evidence type="ECO:0000256" key="6">
    <source>
        <dbReference type="ARBA" id="ARBA00022989"/>
    </source>
</evidence>
<dbReference type="EMBL" id="PQFZ01000010">
    <property type="protein sequence ID" value="POR49974.1"/>
    <property type="molecule type" value="Genomic_DNA"/>
</dbReference>
<dbReference type="Pfam" id="PF02653">
    <property type="entry name" value="BPD_transp_2"/>
    <property type="match status" value="1"/>
</dbReference>
<evidence type="ECO:0000313" key="10">
    <source>
        <dbReference type="EMBL" id="POR49974.1"/>
    </source>
</evidence>
<dbReference type="GO" id="GO:0022857">
    <property type="term" value="F:transmembrane transporter activity"/>
    <property type="evidence" value="ECO:0007669"/>
    <property type="project" value="InterPro"/>
</dbReference>
<dbReference type="InterPro" id="IPR001851">
    <property type="entry name" value="ABC_transp_permease"/>
</dbReference>
<accession>A0A2S4M5J4</accession>
<dbReference type="AlphaFoldDB" id="A0A2S4M5J4"/>
<dbReference type="GO" id="GO:0005886">
    <property type="term" value="C:plasma membrane"/>
    <property type="evidence" value="ECO:0007669"/>
    <property type="project" value="UniProtKB-SubCell"/>
</dbReference>
<feature type="transmembrane region" description="Helical" evidence="9">
    <location>
        <begin position="61"/>
        <end position="79"/>
    </location>
</feature>
<evidence type="ECO:0000256" key="2">
    <source>
        <dbReference type="ARBA" id="ARBA00022448"/>
    </source>
</evidence>
<keyword evidence="4 9" id="KW-0812">Transmembrane</keyword>
<evidence type="ECO:0000256" key="3">
    <source>
        <dbReference type="ARBA" id="ARBA00022475"/>
    </source>
</evidence>
<dbReference type="GO" id="GO:0006865">
    <property type="term" value="P:amino acid transport"/>
    <property type="evidence" value="ECO:0007669"/>
    <property type="project" value="UniProtKB-KW"/>
</dbReference>
<evidence type="ECO:0000256" key="4">
    <source>
        <dbReference type="ARBA" id="ARBA00022692"/>
    </source>
</evidence>
<evidence type="ECO:0000313" key="11">
    <source>
        <dbReference type="Proteomes" id="UP000236919"/>
    </source>
</evidence>
<feature type="transmembrane region" description="Helical" evidence="9">
    <location>
        <begin position="252"/>
        <end position="276"/>
    </location>
</feature>
<protein>
    <submittedName>
        <fullName evidence="10">Branched-chain amino acid transport system permease protein</fullName>
    </submittedName>
</protein>
<comment type="subcellular location">
    <subcellularLocation>
        <location evidence="1">Cell membrane</location>
        <topology evidence="1">Multi-pass membrane protein</topology>
    </subcellularLocation>
</comment>
<dbReference type="Proteomes" id="UP000236919">
    <property type="component" value="Unassembled WGS sequence"/>
</dbReference>
<feature type="transmembrane region" description="Helical" evidence="9">
    <location>
        <begin position="37"/>
        <end position="55"/>
    </location>
</feature>
<evidence type="ECO:0000256" key="9">
    <source>
        <dbReference type="SAM" id="Phobius"/>
    </source>
</evidence>
<dbReference type="PANTHER" id="PTHR11795:SF445">
    <property type="entry name" value="AMINO ACID ABC TRANSPORTER PERMEASE PROTEIN"/>
    <property type="match status" value="1"/>
</dbReference>
<comment type="similarity">
    <text evidence="8">Belongs to the binding-protein-dependent transport system permease family. LivHM subfamily.</text>
</comment>
<feature type="transmembrane region" description="Helical" evidence="9">
    <location>
        <begin position="141"/>
        <end position="158"/>
    </location>
</feature>
<evidence type="ECO:0000256" key="8">
    <source>
        <dbReference type="ARBA" id="ARBA00037998"/>
    </source>
</evidence>
<comment type="caution">
    <text evidence="10">The sequence shown here is derived from an EMBL/GenBank/DDBJ whole genome shotgun (WGS) entry which is preliminary data.</text>
</comment>
<keyword evidence="6 9" id="KW-1133">Transmembrane helix</keyword>
<name>A0A2S4M5J4_9HYPH</name>
<evidence type="ECO:0000256" key="5">
    <source>
        <dbReference type="ARBA" id="ARBA00022970"/>
    </source>
</evidence>
<keyword evidence="5" id="KW-0029">Amino-acid transport</keyword>
<feature type="transmembrane region" description="Helical" evidence="9">
    <location>
        <begin position="12"/>
        <end position="32"/>
    </location>
</feature>